<protein>
    <submittedName>
        <fullName evidence="2">MBL fold metallo-hydrolase</fullName>
    </submittedName>
</protein>
<dbReference type="InterPro" id="IPR001279">
    <property type="entry name" value="Metallo-B-lactamas"/>
</dbReference>
<dbReference type="InterPro" id="IPR036866">
    <property type="entry name" value="RibonucZ/Hydroxyglut_hydro"/>
</dbReference>
<evidence type="ECO:0000259" key="1">
    <source>
        <dbReference type="SMART" id="SM00849"/>
    </source>
</evidence>
<evidence type="ECO:0000313" key="2">
    <source>
        <dbReference type="EMBL" id="MBX0304883.1"/>
    </source>
</evidence>
<dbReference type="CDD" id="cd07721">
    <property type="entry name" value="yflN-like_MBL-fold"/>
    <property type="match status" value="1"/>
</dbReference>
<dbReference type="SUPFAM" id="SSF56281">
    <property type="entry name" value="Metallo-hydrolase/oxidoreductase"/>
    <property type="match status" value="1"/>
</dbReference>
<accession>A0A8J7YPF4</accession>
<sequence>MVTPLANDVWWYDLSGTNAFLVDDDTLTLVDAGMGFHASELIGGLRAAGFELRDLDRILLTHFDMDHVGGLGAFDGTEVTIHVGAADAPLVTGERKPPLSNHKGLIQRLGGPLVSAPDNPVEPVEDGDTVGTFTVYETPGHTPGHVCYVSESLSTAFLGDLVRESGGRLEPSPWVVSYDTAAVERSLRSLVERAPAFEVAAMGHGVPFKREGSRRLADVVTTL</sequence>
<dbReference type="InterPro" id="IPR050855">
    <property type="entry name" value="NDM-1-like"/>
</dbReference>
<gene>
    <name evidence="2" type="ORF">EGD98_14515</name>
</gene>
<dbReference type="RefSeq" id="WP_220589079.1">
    <property type="nucleotide sequence ID" value="NZ_RKLQ01000002.1"/>
</dbReference>
<dbReference type="AlphaFoldDB" id="A0A8J7YPF4"/>
<organism evidence="2 3">
    <name type="scientific">Haloarcula salinisoli</name>
    <dbReference type="NCBI Taxonomy" id="2487746"/>
    <lineage>
        <taxon>Archaea</taxon>
        <taxon>Methanobacteriati</taxon>
        <taxon>Methanobacteriota</taxon>
        <taxon>Stenosarchaea group</taxon>
        <taxon>Halobacteria</taxon>
        <taxon>Halobacteriales</taxon>
        <taxon>Haloarculaceae</taxon>
        <taxon>Haloarcula</taxon>
    </lineage>
</organism>
<feature type="domain" description="Metallo-beta-lactamase" evidence="1">
    <location>
        <begin position="16"/>
        <end position="204"/>
    </location>
</feature>
<dbReference type="EMBL" id="RKLQ01000002">
    <property type="protein sequence ID" value="MBX0304883.1"/>
    <property type="molecule type" value="Genomic_DNA"/>
</dbReference>
<dbReference type="SMART" id="SM00849">
    <property type="entry name" value="Lactamase_B"/>
    <property type="match status" value="1"/>
</dbReference>
<dbReference type="PANTHER" id="PTHR42951">
    <property type="entry name" value="METALLO-BETA-LACTAMASE DOMAIN-CONTAINING"/>
    <property type="match status" value="1"/>
</dbReference>
<reference evidence="2" key="1">
    <citation type="submission" date="2021-06" db="EMBL/GenBank/DDBJ databases">
        <title>Halomicroarcula sp. F24A a new haloarchaeum isolated from saline soil.</title>
        <authorList>
            <person name="Duran-Viseras A."/>
            <person name="Sanchez-Porro C."/>
            <person name="Ventosa A."/>
        </authorList>
    </citation>
    <scope>NUCLEOTIDE SEQUENCE</scope>
    <source>
        <strain evidence="2">F24A</strain>
    </source>
</reference>
<dbReference type="PANTHER" id="PTHR42951:SF4">
    <property type="entry name" value="ACYL-COENZYME A THIOESTERASE MBLAC2"/>
    <property type="match status" value="1"/>
</dbReference>
<name>A0A8J7YPF4_9EURY</name>
<dbReference type="Pfam" id="PF00753">
    <property type="entry name" value="Lactamase_B"/>
    <property type="match status" value="1"/>
</dbReference>
<dbReference type="Proteomes" id="UP000783863">
    <property type="component" value="Unassembled WGS sequence"/>
</dbReference>
<evidence type="ECO:0000313" key="3">
    <source>
        <dbReference type="Proteomes" id="UP000783863"/>
    </source>
</evidence>
<comment type="caution">
    <text evidence="2">The sequence shown here is derived from an EMBL/GenBank/DDBJ whole genome shotgun (WGS) entry which is preliminary data.</text>
</comment>
<dbReference type="Gene3D" id="3.60.15.10">
    <property type="entry name" value="Ribonuclease Z/Hydroxyacylglutathione hydrolase-like"/>
    <property type="match status" value="1"/>
</dbReference>
<proteinExistence type="predicted"/>
<keyword evidence="3" id="KW-1185">Reference proteome</keyword>